<dbReference type="PANTHER" id="PTHR13411">
    <property type="entry name" value="PLASMINOGEN RECEPTOR (KT)"/>
    <property type="match status" value="1"/>
</dbReference>
<gene>
    <name evidence="2" type="ORF">Cvel_10717</name>
</gene>
<feature type="transmembrane region" description="Helical" evidence="1">
    <location>
        <begin position="65"/>
        <end position="85"/>
    </location>
</feature>
<dbReference type="PANTHER" id="PTHR13411:SF6">
    <property type="entry name" value="PLASMINOGEN RECEPTOR (KT)"/>
    <property type="match status" value="1"/>
</dbReference>
<accession>A0A0G4I3V5</accession>
<protein>
    <submittedName>
        <fullName evidence="2">Uncharacterized protein</fullName>
    </submittedName>
</protein>
<dbReference type="InterPro" id="IPR019319">
    <property type="entry name" value="Plg-R(KT)"/>
</dbReference>
<feature type="transmembrane region" description="Helical" evidence="1">
    <location>
        <begin position="38"/>
        <end position="59"/>
    </location>
</feature>
<dbReference type="EMBL" id="CDMZ01004988">
    <property type="protein sequence ID" value="CEM51590.1"/>
    <property type="molecule type" value="Genomic_DNA"/>
</dbReference>
<dbReference type="Pfam" id="PF10166">
    <property type="entry name" value="DUF2368"/>
    <property type="match status" value="1"/>
</dbReference>
<sequence length="151" mass="16745">MGSIFSRVEDAIEDKIAQKAMMQREVQMSVNIAKARDTLMWFGGLYTFFIGAATGAAAAGKGHPLMLAPVILGGFGLSNLADMAYGTKLTRVVKEAEHILEHEKGRFVPMKQAMFDKYYGEEERKFHKGVQAVGFYWPSFLPMHRPKGPGS</sequence>
<keyword evidence="1" id="KW-0812">Transmembrane</keyword>
<dbReference type="VEuPathDB" id="CryptoDB:Cvel_10717"/>
<dbReference type="AlphaFoldDB" id="A0A0G4I3V5"/>
<reference evidence="2" key="1">
    <citation type="submission" date="2014-11" db="EMBL/GenBank/DDBJ databases">
        <authorList>
            <person name="Otto D Thomas"/>
            <person name="Naeem Raeece"/>
        </authorList>
    </citation>
    <scope>NUCLEOTIDE SEQUENCE</scope>
</reference>
<name>A0A0G4I3V5_9ALVE</name>
<dbReference type="GO" id="GO:0005886">
    <property type="term" value="C:plasma membrane"/>
    <property type="evidence" value="ECO:0007669"/>
    <property type="project" value="InterPro"/>
</dbReference>
<evidence type="ECO:0000256" key="1">
    <source>
        <dbReference type="SAM" id="Phobius"/>
    </source>
</evidence>
<evidence type="ECO:0000313" key="2">
    <source>
        <dbReference type="EMBL" id="CEM51590.1"/>
    </source>
</evidence>
<organism evidence="2">
    <name type="scientific">Chromera velia CCMP2878</name>
    <dbReference type="NCBI Taxonomy" id="1169474"/>
    <lineage>
        <taxon>Eukaryota</taxon>
        <taxon>Sar</taxon>
        <taxon>Alveolata</taxon>
        <taxon>Colpodellida</taxon>
        <taxon>Chromeraceae</taxon>
        <taxon>Chromera</taxon>
    </lineage>
</organism>
<keyword evidence="1" id="KW-1133">Transmembrane helix</keyword>
<proteinExistence type="predicted"/>
<keyword evidence="1" id="KW-0472">Membrane</keyword>